<dbReference type="EMBL" id="CM047584">
    <property type="protein sequence ID" value="KAI9911210.1"/>
    <property type="molecule type" value="Genomic_DNA"/>
</dbReference>
<comment type="caution">
    <text evidence="1">The sequence shown here is derived from an EMBL/GenBank/DDBJ whole genome shotgun (WGS) entry which is preliminary data.</text>
</comment>
<evidence type="ECO:0000313" key="1">
    <source>
        <dbReference type="EMBL" id="KAI9911210.1"/>
    </source>
</evidence>
<sequence>MLSEEAASVDRLCELGFERSDVIQAYLACDKNEALAATFLMDSGDSFGGGAVGSAAGDQGEDNDDIYG</sequence>
<protein>
    <submittedName>
        <fullName evidence="1">Uncharacterized protein</fullName>
    </submittedName>
</protein>
<evidence type="ECO:0000313" key="2">
    <source>
        <dbReference type="Proteomes" id="UP001163321"/>
    </source>
</evidence>
<organism evidence="1 2">
    <name type="scientific">Peronosclerospora sorghi</name>
    <dbReference type="NCBI Taxonomy" id="230839"/>
    <lineage>
        <taxon>Eukaryota</taxon>
        <taxon>Sar</taxon>
        <taxon>Stramenopiles</taxon>
        <taxon>Oomycota</taxon>
        <taxon>Peronosporomycetes</taxon>
        <taxon>Peronosporales</taxon>
        <taxon>Peronosporaceae</taxon>
        <taxon>Peronosclerospora</taxon>
    </lineage>
</organism>
<proteinExistence type="predicted"/>
<name>A0ACC0VZ57_9STRA</name>
<keyword evidence="2" id="KW-1185">Reference proteome</keyword>
<accession>A0ACC0VZ57</accession>
<reference evidence="1 2" key="1">
    <citation type="journal article" date="2022" name="bioRxiv">
        <title>The genome of the oomycete Peronosclerospora sorghi, a cosmopolitan pathogen of maize and sorghum, is inflated with dispersed pseudogenes.</title>
        <authorList>
            <person name="Fletcher K."/>
            <person name="Martin F."/>
            <person name="Isakeit T."/>
            <person name="Cavanaugh K."/>
            <person name="Magill C."/>
            <person name="Michelmore R."/>
        </authorList>
    </citation>
    <scope>NUCLEOTIDE SEQUENCE [LARGE SCALE GENOMIC DNA]</scope>
    <source>
        <strain evidence="1">P6</strain>
    </source>
</reference>
<dbReference type="Proteomes" id="UP001163321">
    <property type="component" value="Chromosome 5"/>
</dbReference>
<gene>
    <name evidence="1" type="ORF">PsorP6_008722</name>
</gene>